<evidence type="ECO:0000259" key="8">
    <source>
        <dbReference type="Pfam" id="PF00177"/>
    </source>
</evidence>
<dbReference type="SUPFAM" id="SSF47973">
    <property type="entry name" value="Ribosomal protein S7"/>
    <property type="match status" value="1"/>
</dbReference>
<feature type="domain" description="Small ribosomal subunit protein uS7" evidence="8">
    <location>
        <begin position="2"/>
        <end position="169"/>
    </location>
</feature>
<dbReference type="Gene3D" id="1.10.455.10">
    <property type="entry name" value="Ribosomal protein S7 domain"/>
    <property type="match status" value="1"/>
</dbReference>
<evidence type="ECO:0000256" key="6">
    <source>
        <dbReference type="HAMAP-Rule" id="MF_00480"/>
    </source>
</evidence>
<dbReference type="InterPro" id="IPR036823">
    <property type="entry name" value="Ribosomal_uS7_dom_sf"/>
</dbReference>
<evidence type="ECO:0000256" key="2">
    <source>
        <dbReference type="ARBA" id="ARBA00022730"/>
    </source>
</evidence>
<keyword evidence="2 6" id="KW-0699">rRNA-binding</keyword>
<accession>A0A0W0Z125</accession>
<dbReference type="GO" id="GO:0000049">
    <property type="term" value="F:tRNA binding"/>
    <property type="evidence" value="ECO:0007669"/>
    <property type="project" value="UniProtKB-UniRule"/>
</dbReference>
<dbReference type="InterPro" id="IPR005717">
    <property type="entry name" value="Ribosomal_uS7_bac/org-type"/>
</dbReference>
<evidence type="ECO:0000256" key="1">
    <source>
        <dbReference type="ARBA" id="ARBA00007151"/>
    </source>
</evidence>
<sequence>MPRRREVPKREILPDPKYHSELLAKFINVLMINGKKSIAEKIIYGALDVMNERIKKNKKHDEEGGEETGSSGTGSHAVLHYFEKALDNVRPSVEVRSRRVGGATYQVPVEVRTDRSIALGMRWIVQAARSRGEKGMMLRLAGELSDAFENKGSSVKKREDTHKMAKANQAFAHFRWN</sequence>
<keyword evidence="5 6" id="KW-0687">Ribonucleoprotein</keyword>
<keyword evidence="10" id="KW-1185">Reference proteome</keyword>
<dbReference type="PATRIC" id="fig|452.5.peg.1997"/>
<comment type="similarity">
    <text evidence="1 6 7">Belongs to the universal ribosomal protein uS7 family.</text>
</comment>
<dbReference type="HAMAP" id="MF_00480_B">
    <property type="entry name" value="Ribosomal_uS7_B"/>
    <property type="match status" value="1"/>
</dbReference>
<evidence type="ECO:0000256" key="7">
    <source>
        <dbReference type="RuleBase" id="RU003619"/>
    </source>
</evidence>
<dbReference type="GO" id="GO:0019843">
    <property type="term" value="F:rRNA binding"/>
    <property type="evidence" value="ECO:0007669"/>
    <property type="project" value="UniProtKB-UniRule"/>
</dbReference>
<gene>
    <name evidence="6 9" type="primary">rpsG</name>
    <name evidence="9" type="ORF">Lspi_1818</name>
</gene>
<evidence type="ECO:0000313" key="9">
    <source>
        <dbReference type="EMBL" id="KTD62606.1"/>
    </source>
</evidence>
<reference evidence="9 10" key="1">
    <citation type="submission" date="2015-11" db="EMBL/GenBank/DDBJ databases">
        <title>Genomic analysis of 38 Legionella species identifies large and diverse effector repertoires.</title>
        <authorList>
            <person name="Burstein D."/>
            <person name="Amaro F."/>
            <person name="Zusman T."/>
            <person name="Lifshitz Z."/>
            <person name="Cohen O."/>
            <person name="Gilbert J.A."/>
            <person name="Pupko T."/>
            <person name="Shuman H.A."/>
            <person name="Segal G."/>
        </authorList>
    </citation>
    <scope>NUCLEOTIDE SEQUENCE [LARGE SCALE GENOMIC DNA]</scope>
    <source>
        <strain evidence="9 10">Mt.St.Helens-9</strain>
    </source>
</reference>
<proteinExistence type="inferred from homology"/>
<evidence type="ECO:0000256" key="3">
    <source>
        <dbReference type="ARBA" id="ARBA00022884"/>
    </source>
</evidence>
<dbReference type="GO" id="GO:0006412">
    <property type="term" value="P:translation"/>
    <property type="evidence" value="ECO:0007669"/>
    <property type="project" value="UniProtKB-UniRule"/>
</dbReference>
<dbReference type="RefSeq" id="WP_058483734.1">
    <property type="nucleotide sequence ID" value="NZ_CAAAII010000023.1"/>
</dbReference>
<dbReference type="Pfam" id="PF00177">
    <property type="entry name" value="Ribosomal_S7"/>
    <property type="match status" value="1"/>
</dbReference>
<dbReference type="GO" id="GO:0015935">
    <property type="term" value="C:small ribosomal subunit"/>
    <property type="evidence" value="ECO:0007669"/>
    <property type="project" value="InterPro"/>
</dbReference>
<dbReference type="OrthoDB" id="9807653at2"/>
<protein>
    <recommendedName>
        <fullName evidence="6">Small ribosomal subunit protein uS7</fullName>
    </recommendedName>
</protein>
<dbReference type="PROSITE" id="PS00052">
    <property type="entry name" value="RIBOSOMAL_S7"/>
    <property type="match status" value="1"/>
</dbReference>
<comment type="subunit">
    <text evidence="6">Part of the 30S ribosomal subunit. Contacts proteins S9 and S11.</text>
</comment>
<dbReference type="PIRSF" id="PIRSF002122">
    <property type="entry name" value="RPS7p_RPS7a_RPS5e_RPS7o"/>
    <property type="match status" value="1"/>
</dbReference>
<keyword evidence="3 6" id="KW-0694">RNA-binding</keyword>
<keyword evidence="4 6" id="KW-0689">Ribosomal protein</keyword>
<dbReference type="InterPro" id="IPR020606">
    <property type="entry name" value="Ribosomal_uS7_CS"/>
</dbReference>
<dbReference type="NCBIfam" id="TIGR01029">
    <property type="entry name" value="rpsG_bact"/>
    <property type="match status" value="1"/>
</dbReference>
<dbReference type="GO" id="GO:0003735">
    <property type="term" value="F:structural constituent of ribosome"/>
    <property type="evidence" value="ECO:0007669"/>
    <property type="project" value="InterPro"/>
</dbReference>
<comment type="caution">
    <text evidence="9">The sequence shown here is derived from an EMBL/GenBank/DDBJ whole genome shotgun (WGS) entry which is preliminary data.</text>
</comment>
<dbReference type="CDD" id="cd14869">
    <property type="entry name" value="uS7_Bacteria"/>
    <property type="match status" value="1"/>
</dbReference>
<dbReference type="InterPro" id="IPR000235">
    <property type="entry name" value="Ribosomal_uS7"/>
</dbReference>
<dbReference type="AlphaFoldDB" id="A0A0W0Z125"/>
<evidence type="ECO:0000313" key="10">
    <source>
        <dbReference type="Proteomes" id="UP000054877"/>
    </source>
</evidence>
<dbReference type="PANTHER" id="PTHR11205">
    <property type="entry name" value="RIBOSOMAL PROTEIN S7"/>
    <property type="match status" value="1"/>
</dbReference>
<dbReference type="Proteomes" id="UP000054877">
    <property type="component" value="Unassembled WGS sequence"/>
</dbReference>
<evidence type="ECO:0000256" key="4">
    <source>
        <dbReference type="ARBA" id="ARBA00022980"/>
    </source>
</evidence>
<keyword evidence="6" id="KW-0820">tRNA-binding</keyword>
<name>A0A0W0Z125_LEGSP</name>
<dbReference type="EMBL" id="LNYX01000029">
    <property type="protein sequence ID" value="KTD62606.1"/>
    <property type="molecule type" value="Genomic_DNA"/>
</dbReference>
<dbReference type="InterPro" id="IPR023798">
    <property type="entry name" value="Ribosomal_uS7_dom"/>
</dbReference>
<evidence type="ECO:0000256" key="5">
    <source>
        <dbReference type="ARBA" id="ARBA00023274"/>
    </source>
</evidence>
<organism evidence="9 10">
    <name type="scientific">Legionella spiritensis</name>
    <dbReference type="NCBI Taxonomy" id="452"/>
    <lineage>
        <taxon>Bacteria</taxon>
        <taxon>Pseudomonadati</taxon>
        <taxon>Pseudomonadota</taxon>
        <taxon>Gammaproteobacteria</taxon>
        <taxon>Legionellales</taxon>
        <taxon>Legionellaceae</taxon>
        <taxon>Legionella</taxon>
    </lineage>
</organism>
<comment type="function">
    <text evidence="6">One of the primary rRNA binding proteins, it binds directly to 16S rRNA where it nucleates assembly of the head domain of the 30S subunit. Is located at the subunit interface close to the decoding center, probably blocks exit of the E-site tRNA.</text>
</comment>
<dbReference type="STRING" id="452.Lspi_1818"/>